<dbReference type="EMBL" id="HACG01052294">
    <property type="protein sequence ID" value="CEK99165.1"/>
    <property type="molecule type" value="Transcribed_RNA"/>
</dbReference>
<feature type="region of interest" description="Disordered" evidence="1">
    <location>
        <begin position="53"/>
        <end position="86"/>
    </location>
</feature>
<dbReference type="AlphaFoldDB" id="A0A0B7C3Y9"/>
<organism evidence="2">
    <name type="scientific">Arion vulgaris</name>
    <dbReference type="NCBI Taxonomy" id="1028688"/>
    <lineage>
        <taxon>Eukaryota</taxon>
        <taxon>Metazoa</taxon>
        <taxon>Spiralia</taxon>
        <taxon>Lophotrochozoa</taxon>
        <taxon>Mollusca</taxon>
        <taxon>Gastropoda</taxon>
        <taxon>Heterobranchia</taxon>
        <taxon>Euthyneura</taxon>
        <taxon>Panpulmonata</taxon>
        <taxon>Eupulmonata</taxon>
        <taxon>Stylommatophora</taxon>
        <taxon>Helicina</taxon>
        <taxon>Arionoidea</taxon>
        <taxon>Arionidae</taxon>
        <taxon>Arion</taxon>
    </lineage>
</organism>
<feature type="compositionally biased region" description="Acidic residues" evidence="1">
    <location>
        <begin position="53"/>
        <end position="63"/>
    </location>
</feature>
<name>A0A0B7C3Y9_9EUPU</name>
<reference evidence="2" key="1">
    <citation type="submission" date="2014-12" db="EMBL/GenBank/DDBJ databases">
        <title>Insight into the proteome of Arion vulgaris.</title>
        <authorList>
            <person name="Aradska J."/>
            <person name="Bulat T."/>
            <person name="Smidak R."/>
            <person name="Sarate P."/>
            <person name="Gangsoo J."/>
            <person name="Sialana F."/>
            <person name="Bilban M."/>
            <person name="Lubec G."/>
        </authorList>
    </citation>
    <scope>NUCLEOTIDE SEQUENCE</scope>
    <source>
        <tissue evidence="2">Skin</tissue>
    </source>
</reference>
<sequence length="86" mass="9421">SDIGNNITLEENCSMKDWTTNVNMSPDTCESSISEVACCGNVDSPAVIMINTTEEDDNSDDFNMDQSSPRPRLSSIEPGTKKPDFQ</sequence>
<protein>
    <submittedName>
        <fullName evidence="2">Uncharacterized protein</fullName>
    </submittedName>
</protein>
<evidence type="ECO:0000256" key="1">
    <source>
        <dbReference type="SAM" id="MobiDB-lite"/>
    </source>
</evidence>
<proteinExistence type="predicted"/>
<gene>
    <name evidence="2" type="primary">ORF220583</name>
</gene>
<evidence type="ECO:0000313" key="2">
    <source>
        <dbReference type="EMBL" id="CEK99165.1"/>
    </source>
</evidence>
<feature type="non-terminal residue" evidence="2">
    <location>
        <position position="86"/>
    </location>
</feature>
<feature type="non-terminal residue" evidence="2">
    <location>
        <position position="1"/>
    </location>
</feature>
<accession>A0A0B7C3Y9</accession>